<gene>
    <name evidence="9" type="ORF">JYB85_02350</name>
</gene>
<dbReference type="Gene3D" id="3.90.10.10">
    <property type="entry name" value="Cytochrome C3"/>
    <property type="match status" value="1"/>
</dbReference>
<evidence type="ECO:0000256" key="4">
    <source>
        <dbReference type="ARBA" id="ARBA00022982"/>
    </source>
</evidence>
<dbReference type="Proteomes" id="UP000663207">
    <property type="component" value="Chromosome"/>
</dbReference>
<dbReference type="SUPFAM" id="SSF48695">
    <property type="entry name" value="Multiheme cytochromes"/>
    <property type="match status" value="1"/>
</dbReference>
<proteinExistence type="predicted"/>
<keyword evidence="10" id="KW-1185">Reference proteome</keyword>
<dbReference type="PANTHER" id="PTHR40942:SF4">
    <property type="entry name" value="CYTOCHROME C5"/>
    <property type="match status" value="1"/>
</dbReference>
<dbReference type="SUPFAM" id="SSF46626">
    <property type="entry name" value="Cytochrome c"/>
    <property type="match status" value="1"/>
</dbReference>
<dbReference type="PANTHER" id="PTHR40942">
    <property type="match status" value="1"/>
</dbReference>
<evidence type="ECO:0000256" key="1">
    <source>
        <dbReference type="ARBA" id="ARBA00022448"/>
    </source>
</evidence>
<dbReference type="EMBL" id="CP071502">
    <property type="protein sequence ID" value="QSX37703.1"/>
    <property type="molecule type" value="Genomic_DNA"/>
</dbReference>
<keyword evidence="7" id="KW-0732">Signal</keyword>
<dbReference type="InterPro" id="IPR036909">
    <property type="entry name" value="Cyt_c-like_dom_sf"/>
</dbReference>
<evidence type="ECO:0000256" key="3">
    <source>
        <dbReference type="ARBA" id="ARBA00022723"/>
    </source>
</evidence>
<evidence type="ECO:0000313" key="9">
    <source>
        <dbReference type="EMBL" id="QSX37703.1"/>
    </source>
</evidence>
<dbReference type="PROSITE" id="PS51007">
    <property type="entry name" value="CYTC"/>
    <property type="match status" value="1"/>
</dbReference>
<evidence type="ECO:0000256" key="5">
    <source>
        <dbReference type="ARBA" id="ARBA00023004"/>
    </source>
</evidence>
<dbReference type="NCBIfam" id="TIGR04257">
    <property type="entry name" value="nanowire_3heme"/>
    <property type="match status" value="1"/>
</dbReference>
<feature type="chain" id="PRO_5045855736" evidence="7">
    <location>
        <begin position="23"/>
        <end position="318"/>
    </location>
</feature>
<evidence type="ECO:0000256" key="7">
    <source>
        <dbReference type="SAM" id="SignalP"/>
    </source>
</evidence>
<feature type="signal peptide" evidence="7">
    <location>
        <begin position="1"/>
        <end position="22"/>
    </location>
</feature>
<keyword evidence="5 6" id="KW-0408">Iron</keyword>
<sequence length="318" mass="34355">MNAFSKVIAVSVAMLSSAATLALDLKQGEALVNERCSACHKPGVMGAPKMGNKADWEPRAAQGYKTVLEHGMKGLNGMPPKGGAVDVSDEVFESAVTFLLQSAGVLEQAKSGKAATAPAKKAEPKPAAPAKKETAVTAKVMQSAEGKQKVKPALKFNRLMKSAEEWNPPPYEDGIHDPEGEGAYALQPPKELFESLPKAPSGNRVDWVKALENGVITPRYDRMDPSKQPFVMDLNIVREVKGFMPDVVYPHKQHTEWLDCSNCHPDIFIPKKGANQISMAAILMGEKCGVCHGKVAFPVSECRKCHSKNKTQPVGIKQ</sequence>
<dbReference type="PRINTS" id="PR00607">
    <property type="entry name" value="CYTCHROMECIE"/>
</dbReference>
<evidence type="ECO:0000256" key="6">
    <source>
        <dbReference type="PROSITE-ProRule" id="PRU00433"/>
    </source>
</evidence>
<dbReference type="Pfam" id="PF13442">
    <property type="entry name" value="Cytochrome_CBB3"/>
    <property type="match status" value="1"/>
</dbReference>
<protein>
    <submittedName>
        <fullName evidence="9">C-type cytochrome</fullName>
    </submittedName>
</protein>
<dbReference type="RefSeq" id="WP_207380887.1">
    <property type="nucleotide sequence ID" value="NZ_CP071502.1"/>
</dbReference>
<keyword evidence="3 6" id="KW-0479">Metal-binding</keyword>
<dbReference type="Pfam" id="PF14522">
    <property type="entry name" value="Cytochrome_C7"/>
    <property type="match status" value="1"/>
</dbReference>
<name>A0ABX7R4E0_9GAMM</name>
<dbReference type="InterPro" id="IPR002323">
    <property type="entry name" value="Cyt_CIE"/>
</dbReference>
<keyword evidence="2 6" id="KW-0349">Heme</keyword>
<accession>A0ABX7R4E0</accession>
<evidence type="ECO:0000313" key="10">
    <source>
        <dbReference type="Proteomes" id="UP000663207"/>
    </source>
</evidence>
<keyword evidence="4" id="KW-0249">Electron transport</keyword>
<dbReference type="InterPro" id="IPR009056">
    <property type="entry name" value="Cyt_c-like_dom"/>
</dbReference>
<keyword evidence="1" id="KW-0813">Transport</keyword>
<evidence type="ECO:0000259" key="8">
    <source>
        <dbReference type="PROSITE" id="PS51007"/>
    </source>
</evidence>
<evidence type="ECO:0000256" key="2">
    <source>
        <dbReference type="ARBA" id="ARBA00022617"/>
    </source>
</evidence>
<dbReference type="InterPro" id="IPR026352">
    <property type="entry name" value="Nanowire_3heme"/>
</dbReference>
<dbReference type="InterPro" id="IPR029467">
    <property type="entry name" value="Cyt_c7-like"/>
</dbReference>
<organism evidence="9 10">
    <name type="scientific">Shewanella sedimentimangrovi</name>
    <dbReference type="NCBI Taxonomy" id="2814293"/>
    <lineage>
        <taxon>Bacteria</taxon>
        <taxon>Pseudomonadati</taxon>
        <taxon>Pseudomonadota</taxon>
        <taxon>Gammaproteobacteria</taxon>
        <taxon>Alteromonadales</taxon>
        <taxon>Shewanellaceae</taxon>
        <taxon>Shewanella</taxon>
    </lineage>
</organism>
<dbReference type="CDD" id="cd08168">
    <property type="entry name" value="Cytochrom_C3"/>
    <property type="match status" value="1"/>
</dbReference>
<dbReference type="InterPro" id="IPR036280">
    <property type="entry name" value="Multihaem_cyt_sf"/>
</dbReference>
<feature type="domain" description="Cytochrome c" evidence="8">
    <location>
        <begin position="23"/>
        <end position="103"/>
    </location>
</feature>
<dbReference type="Gene3D" id="1.10.760.10">
    <property type="entry name" value="Cytochrome c-like domain"/>
    <property type="match status" value="1"/>
</dbReference>
<reference evidence="9 10" key="1">
    <citation type="submission" date="2021-03" db="EMBL/GenBank/DDBJ databases">
        <title>Novel species identification of genus Shewanella.</title>
        <authorList>
            <person name="Liu G."/>
            <person name="Zhang Q."/>
        </authorList>
    </citation>
    <scope>NUCLEOTIDE SEQUENCE [LARGE SCALE GENOMIC DNA]</scope>
    <source>
        <strain evidence="9 10">FJAT-52962</strain>
    </source>
</reference>